<name>A0A6C0AQY0_9ZZZZ</name>
<evidence type="ECO:0000313" key="1">
    <source>
        <dbReference type="EMBL" id="QHS82174.1"/>
    </source>
</evidence>
<dbReference type="EMBL" id="MN740763">
    <property type="protein sequence ID" value="QHS82174.1"/>
    <property type="molecule type" value="Genomic_DNA"/>
</dbReference>
<organism evidence="1">
    <name type="scientific">viral metagenome</name>
    <dbReference type="NCBI Taxonomy" id="1070528"/>
    <lineage>
        <taxon>unclassified sequences</taxon>
        <taxon>metagenomes</taxon>
        <taxon>organismal metagenomes</taxon>
    </lineage>
</organism>
<sequence>MLCLLINGVKYIYLSNANDLKYKSLSSNVYFTLRDIFWNGDTNQRINVNNFNSILINNSSLEERGKVFEYSDALYDYNSCYTKKLYNWLSGMTKDNIFDFDKLEDGKEIDMSEYMIYDDWWDQFLNLHKKLEEQLEKHKKWEAEDIERDFNRVAETMGDENY</sequence>
<reference evidence="1" key="1">
    <citation type="journal article" date="2020" name="Nature">
        <title>Giant virus diversity and host interactions through global metagenomics.</title>
        <authorList>
            <person name="Schulz F."/>
            <person name="Roux S."/>
            <person name="Paez-Espino D."/>
            <person name="Jungbluth S."/>
            <person name="Walsh D.A."/>
            <person name="Denef V.J."/>
            <person name="McMahon K.D."/>
            <person name="Konstantinidis K.T."/>
            <person name="Eloe-Fadrosh E.A."/>
            <person name="Kyrpides N.C."/>
            <person name="Woyke T."/>
        </authorList>
    </citation>
    <scope>NUCLEOTIDE SEQUENCE</scope>
    <source>
        <strain evidence="1">GVMAG-S-1101165-79</strain>
    </source>
</reference>
<protein>
    <submittedName>
        <fullName evidence="1">Uncharacterized protein</fullName>
    </submittedName>
</protein>
<accession>A0A6C0AQY0</accession>
<dbReference type="AlphaFoldDB" id="A0A6C0AQY0"/>
<proteinExistence type="predicted"/>